<protein>
    <submittedName>
        <fullName evidence="6">Carotenoid cleavage dioxygenase 7</fullName>
    </submittedName>
</protein>
<reference evidence="6" key="1">
    <citation type="submission" date="2020-01" db="EMBL/GenBank/DDBJ databases">
        <title>Genome sequence of Kobresia littledalei, the first chromosome-level genome in the family Cyperaceae.</title>
        <authorList>
            <person name="Qu G."/>
        </authorList>
    </citation>
    <scope>NUCLEOTIDE SEQUENCE</scope>
    <source>
        <strain evidence="6">C.B.Clarke</strain>
        <tissue evidence="6">Leaf</tissue>
    </source>
</reference>
<keyword evidence="3 6" id="KW-0223">Dioxygenase</keyword>
<organism evidence="6 7">
    <name type="scientific">Carex littledalei</name>
    <dbReference type="NCBI Taxonomy" id="544730"/>
    <lineage>
        <taxon>Eukaryota</taxon>
        <taxon>Viridiplantae</taxon>
        <taxon>Streptophyta</taxon>
        <taxon>Embryophyta</taxon>
        <taxon>Tracheophyta</taxon>
        <taxon>Spermatophyta</taxon>
        <taxon>Magnoliopsida</taxon>
        <taxon>Liliopsida</taxon>
        <taxon>Poales</taxon>
        <taxon>Cyperaceae</taxon>
        <taxon>Cyperoideae</taxon>
        <taxon>Cariceae</taxon>
        <taxon>Carex</taxon>
        <taxon>Carex subgen. Euthyceras</taxon>
    </lineage>
</organism>
<sequence>MSHHLRFISFAFPLPRPKSKRSTVTALWTSDSPSNAFWDYNLLFFSQRSELHRPIHLQPIFGLLPTDFPAGTYYLVGPGLFSDDHGSTVHPLDGHGYLRSFNFSNGGVNYSARYVSTDAEREERKGEKEWKFTHRGPFSVLRGGTRIGNVKVMKNVANTSVVQWGGRLLCLWEGGEPYEIDPQSLETLGPVDLTGVDAYQTVKDEDWRKELLRGGTKMVGIDIASFFLKPILHGKCIWLFNMPPKRLLAHYKIDPERKRLLMLSCNAEDMLLARSNFTFYEFDSDFKLKQKREFIIPDHLMIHDWTFTENYYILVGNRIKLDIPASVLALCGTQPMISALSVNQTRQTTPVYVLPRFTNAKNGSTMNWRKPIETPRQFWVTHAANAFEERDDFGNVEIHLQLSACSYQWFDFYRMFGYNWRNAKLDPSFMNTVARGEDLLPHLMQVVSIKLDSRGKCVVCSAENLSNKWNRPADFTIINPAFAGRKNAYIYTSAASGKRRLLPYFPFDSVVKFNTNNGKVALWCSGSRAFVGEPAFVPRSIDKGDAEDDGYILVVEYAVSKQTCYLVVLDAKKIGGKDALVAKFEVPKKLRFPFGFHGFWANRDLYNCTLNTNGPCV</sequence>
<dbReference type="OrthoDB" id="1069523at2759"/>
<keyword evidence="3 6" id="KW-0560">Oxidoreductase</keyword>
<dbReference type="GO" id="GO:0045549">
    <property type="term" value="F:9-cis-epoxycarotenoid dioxygenase activity"/>
    <property type="evidence" value="ECO:0007669"/>
    <property type="project" value="TreeGrafter"/>
</dbReference>
<evidence type="ECO:0000313" key="6">
    <source>
        <dbReference type="EMBL" id="KAF3340190.1"/>
    </source>
</evidence>
<evidence type="ECO:0000256" key="5">
    <source>
        <dbReference type="PIRSR" id="PIRSR604294-1"/>
    </source>
</evidence>
<proteinExistence type="inferred from homology"/>
<dbReference type="GO" id="GO:0009570">
    <property type="term" value="C:chloroplast stroma"/>
    <property type="evidence" value="ECO:0007669"/>
    <property type="project" value="TreeGrafter"/>
</dbReference>
<accession>A0A833R0V5</accession>
<dbReference type="PANTHER" id="PTHR10543:SF37">
    <property type="entry name" value="CAROTENOID CLEAVAGE DIOXYGENASE 7, CHLOROPLASTIC"/>
    <property type="match status" value="1"/>
</dbReference>
<dbReference type="InterPro" id="IPR004294">
    <property type="entry name" value="Carotenoid_Oase"/>
</dbReference>
<keyword evidence="7" id="KW-1185">Reference proteome</keyword>
<name>A0A833R0V5_9POAL</name>
<evidence type="ECO:0000256" key="1">
    <source>
        <dbReference type="ARBA" id="ARBA00006787"/>
    </source>
</evidence>
<dbReference type="GO" id="GO:0046872">
    <property type="term" value="F:metal ion binding"/>
    <property type="evidence" value="ECO:0007669"/>
    <property type="project" value="UniProtKB-KW"/>
</dbReference>
<dbReference type="AlphaFoldDB" id="A0A833R0V5"/>
<dbReference type="PANTHER" id="PTHR10543">
    <property type="entry name" value="BETA-CAROTENE DIOXYGENASE"/>
    <property type="match status" value="1"/>
</dbReference>
<comment type="caution">
    <text evidence="6">The sequence shown here is derived from an EMBL/GenBank/DDBJ whole genome shotgun (WGS) entry which is preliminary data.</text>
</comment>
<comment type="cofactor">
    <cofactor evidence="5">
        <name>Fe(2+)</name>
        <dbReference type="ChEBI" id="CHEBI:29033"/>
    </cofactor>
    <text evidence="5">Binds 1 Fe(2+) ion per subunit.</text>
</comment>
<feature type="binding site" evidence="5">
    <location>
        <position position="382"/>
    </location>
    <ligand>
        <name>Fe cation</name>
        <dbReference type="ChEBI" id="CHEBI:24875"/>
        <note>catalytic</note>
    </ligand>
</feature>
<feature type="binding site" evidence="5">
    <location>
        <position position="597"/>
    </location>
    <ligand>
        <name>Fe cation</name>
        <dbReference type="ChEBI" id="CHEBI:24875"/>
        <note>catalytic</note>
    </ligand>
</feature>
<feature type="binding site" evidence="5">
    <location>
        <position position="303"/>
    </location>
    <ligand>
        <name>Fe cation</name>
        <dbReference type="ChEBI" id="CHEBI:24875"/>
        <note>catalytic</note>
    </ligand>
</feature>
<dbReference type="Pfam" id="PF03055">
    <property type="entry name" value="RPE65"/>
    <property type="match status" value="1"/>
</dbReference>
<gene>
    <name evidence="6" type="ORF">FCM35_KLT15961</name>
</gene>
<dbReference type="GO" id="GO:0016121">
    <property type="term" value="P:carotene catabolic process"/>
    <property type="evidence" value="ECO:0007669"/>
    <property type="project" value="TreeGrafter"/>
</dbReference>
<evidence type="ECO:0000256" key="4">
    <source>
        <dbReference type="ARBA" id="ARBA00023004"/>
    </source>
</evidence>
<keyword evidence="4 5" id="KW-0408">Iron</keyword>
<evidence type="ECO:0000256" key="3">
    <source>
        <dbReference type="ARBA" id="ARBA00022964"/>
    </source>
</evidence>
<dbReference type="Proteomes" id="UP000623129">
    <property type="component" value="Unassembled WGS sequence"/>
</dbReference>
<evidence type="ECO:0000256" key="2">
    <source>
        <dbReference type="ARBA" id="ARBA00022723"/>
    </source>
</evidence>
<comment type="similarity">
    <text evidence="1">Belongs to the carotenoid oxygenase family.</text>
</comment>
<evidence type="ECO:0000313" key="7">
    <source>
        <dbReference type="Proteomes" id="UP000623129"/>
    </source>
</evidence>
<keyword evidence="2 5" id="KW-0479">Metal-binding</keyword>
<dbReference type="EMBL" id="SWLB01000003">
    <property type="protein sequence ID" value="KAF3340190.1"/>
    <property type="molecule type" value="Genomic_DNA"/>
</dbReference>